<comment type="caution">
    <text evidence="2">The sequence shown here is derived from an EMBL/GenBank/DDBJ whole genome shotgun (WGS) entry which is preliminary data.</text>
</comment>
<sequence>MLVTQPSSLPCHFTLVMPAESDACKKQGLENDRVTAATVETPTYPSLAERGRSALVETENQLTTSCDIPGENPSEDRQAPQDL</sequence>
<keyword evidence="3" id="KW-1185">Reference proteome</keyword>
<dbReference type="AlphaFoldDB" id="A0ABC9XMI7"/>
<evidence type="ECO:0000313" key="2">
    <source>
        <dbReference type="EMBL" id="GAB0198905.1"/>
    </source>
</evidence>
<feature type="compositionally biased region" description="Basic and acidic residues" evidence="1">
    <location>
        <begin position="74"/>
        <end position="83"/>
    </location>
</feature>
<gene>
    <name evidence="2" type="ORF">GRJ2_002355900</name>
</gene>
<reference evidence="2 3" key="1">
    <citation type="submission" date="2024-06" db="EMBL/GenBank/DDBJ databases">
        <title>The draft genome of Grus japonensis, version 3.</title>
        <authorList>
            <person name="Nabeshima K."/>
            <person name="Suzuki S."/>
            <person name="Onuma M."/>
        </authorList>
    </citation>
    <scope>NUCLEOTIDE SEQUENCE [LARGE SCALE GENOMIC DNA]</scope>
    <source>
        <strain evidence="2 3">451A</strain>
    </source>
</reference>
<dbReference type="Proteomes" id="UP001623348">
    <property type="component" value="Unassembled WGS sequence"/>
</dbReference>
<evidence type="ECO:0000256" key="1">
    <source>
        <dbReference type="SAM" id="MobiDB-lite"/>
    </source>
</evidence>
<dbReference type="EMBL" id="BAAFJT010000021">
    <property type="protein sequence ID" value="GAB0198905.1"/>
    <property type="molecule type" value="Genomic_DNA"/>
</dbReference>
<organism evidence="2 3">
    <name type="scientific">Grus japonensis</name>
    <name type="common">Japanese crane</name>
    <name type="synonym">Red-crowned crane</name>
    <dbReference type="NCBI Taxonomy" id="30415"/>
    <lineage>
        <taxon>Eukaryota</taxon>
        <taxon>Metazoa</taxon>
        <taxon>Chordata</taxon>
        <taxon>Craniata</taxon>
        <taxon>Vertebrata</taxon>
        <taxon>Euteleostomi</taxon>
        <taxon>Archelosauria</taxon>
        <taxon>Archosauria</taxon>
        <taxon>Dinosauria</taxon>
        <taxon>Saurischia</taxon>
        <taxon>Theropoda</taxon>
        <taxon>Coelurosauria</taxon>
        <taxon>Aves</taxon>
        <taxon>Neognathae</taxon>
        <taxon>Neoaves</taxon>
        <taxon>Gruiformes</taxon>
        <taxon>Gruidae</taxon>
        <taxon>Grus</taxon>
    </lineage>
</organism>
<name>A0ABC9XMI7_GRUJA</name>
<protein>
    <submittedName>
        <fullName evidence="2">Uncharacterized protein</fullName>
    </submittedName>
</protein>
<evidence type="ECO:0000313" key="3">
    <source>
        <dbReference type="Proteomes" id="UP001623348"/>
    </source>
</evidence>
<proteinExistence type="predicted"/>
<feature type="region of interest" description="Disordered" evidence="1">
    <location>
        <begin position="60"/>
        <end position="83"/>
    </location>
</feature>
<accession>A0ABC9XMI7</accession>